<dbReference type="EMBL" id="CP002580">
    <property type="protein sequence ID" value="AJK45423.1"/>
    <property type="molecule type" value="Genomic_DNA"/>
</dbReference>
<sequence length="162" mass="17043">MSPSPVSADALVLRHARAGQSLVAILHAIQDEAGYVPEGCVPPLAKALNLSRAEVHGVLTYYHHFRTTPPARVTIQLCRAEACRSLGGEALVEHAQARTGCRIDAGHDGDVALESVYCLGFCAQSPSAMINGEPHARLNPARFDALLAAAVADTAADQKEPA</sequence>
<dbReference type="OrthoDB" id="9807941at2"/>
<dbReference type="InterPro" id="IPR036249">
    <property type="entry name" value="Thioredoxin-like_sf"/>
</dbReference>
<gene>
    <name evidence="8" type="primary">fdsG</name>
    <name evidence="8" type="ORF">BGL_1c08940</name>
</gene>
<dbReference type="KEGG" id="bgp:BGL_1c08940"/>
<dbReference type="Pfam" id="PF01257">
    <property type="entry name" value="2Fe-2S_thioredx"/>
    <property type="match status" value="1"/>
</dbReference>
<dbReference type="GO" id="GO:0051537">
    <property type="term" value="F:2 iron, 2 sulfur cluster binding"/>
    <property type="evidence" value="ECO:0007669"/>
    <property type="project" value="UniProtKB-KW"/>
</dbReference>
<keyword evidence="2 7" id="KW-0001">2Fe-2S</keyword>
<organism evidence="8 9">
    <name type="scientific">Burkholderia plantarii</name>
    <dbReference type="NCBI Taxonomy" id="41899"/>
    <lineage>
        <taxon>Bacteria</taxon>
        <taxon>Pseudomonadati</taxon>
        <taxon>Pseudomonadota</taxon>
        <taxon>Betaproteobacteria</taxon>
        <taxon>Burkholderiales</taxon>
        <taxon>Burkholderiaceae</taxon>
        <taxon>Burkholderia</taxon>
    </lineage>
</organism>
<dbReference type="SUPFAM" id="SSF52833">
    <property type="entry name" value="Thioredoxin-like"/>
    <property type="match status" value="1"/>
</dbReference>
<dbReference type="InterPro" id="IPR041921">
    <property type="entry name" value="NuoE_N"/>
</dbReference>
<evidence type="ECO:0000256" key="7">
    <source>
        <dbReference type="PIRSR" id="PIRSR000216-1"/>
    </source>
</evidence>
<reference evidence="8 9" key="2">
    <citation type="journal article" date="2016" name="Appl. Microbiol. Biotechnol.">
        <title>Mutations improving production and secretion of extracellular lipase by Burkholderia glumae PG1.</title>
        <authorList>
            <person name="Knapp A."/>
            <person name="Voget S."/>
            <person name="Gao R."/>
            <person name="Zaburannyi N."/>
            <person name="Krysciak D."/>
            <person name="Breuer M."/>
            <person name="Hauer B."/>
            <person name="Streit W.R."/>
            <person name="Muller R."/>
            <person name="Daniel R."/>
            <person name="Jaeger K.E."/>
        </authorList>
    </citation>
    <scope>NUCLEOTIDE SEQUENCE [LARGE SCALE GENOMIC DNA]</scope>
    <source>
        <strain evidence="8 9">PG1</strain>
    </source>
</reference>
<keyword evidence="5 7" id="KW-0411">Iron-sulfur</keyword>
<dbReference type="HOGENOM" id="CLU_054362_2_2_4"/>
<accession>A0A0B6RPZ9</accession>
<dbReference type="PANTHER" id="PTHR43342">
    <property type="entry name" value="NADH-QUINONE OXIDOREDUCTASE, E SUBUNIT"/>
    <property type="match status" value="1"/>
</dbReference>
<dbReference type="GO" id="GO:0046872">
    <property type="term" value="F:metal ion binding"/>
    <property type="evidence" value="ECO:0007669"/>
    <property type="project" value="UniProtKB-KW"/>
</dbReference>
<dbReference type="EC" id="1.17.1.9" evidence="8"/>
<feature type="binding site" evidence="7">
    <location>
        <position position="118"/>
    </location>
    <ligand>
        <name>[2Fe-2S] cluster</name>
        <dbReference type="ChEBI" id="CHEBI:190135"/>
    </ligand>
</feature>
<evidence type="ECO:0000256" key="3">
    <source>
        <dbReference type="ARBA" id="ARBA00022723"/>
    </source>
</evidence>
<protein>
    <submittedName>
        <fullName evidence="8">Formate dehydrogenase, gamma subunit</fullName>
        <ecNumber evidence="8">1.17.1.9</ecNumber>
    </submittedName>
</protein>
<dbReference type="GO" id="GO:0008863">
    <property type="term" value="F:formate dehydrogenase (NAD+) activity"/>
    <property type="evidence" value="ECO:0007669"/>
    <property type="project" value="UniProtKB-EC"/>
</dbReference>
<keyword evidence="3 7" id="KW-0479">Metal-binding</keyword>
<comment type="similarity">
    <text evidence="1">Belongs to the complex I 24 kDa subunit family.</text>
</comment>
<evidence type="ECO:0000256" key="1">
    <source>
        <dbReference type="ARBA" id="ARBA00010643"/>
    </source>
</evidence>
<dbReference type="RefSeq" id="WP_042626434.1">
    <property type="nucleotide sequence ID" value="NZ_BSTO01000013.1"/>
</dbReference>
<evidence type="ECO:0000256" key="5">
    <source>
        <dbReference type="ARBA" id="ARBA00023014"/>
    </source>
</evidence>
<proteinExistence type="inferred from homology"/>
<feature type="binding site" evidence="7">
    <location>
        <position position="83"/>
    </location>
    <ligand>
        <name>[2Fe-2S] cluster</name>
        <dbReference type="ChEBI" id="CHEBI:190135"/>
    </ligand>
</feature>
<name>A0A0B6RPZ9_BURPL</name>
<evidence type="ECO:0000256" key="4">
    <source>
        <dbReference type="ARBA" id="ARBA00023004"/>
    </source>
</evidence>
<keyword evidence="9" id="KW-1185">Reference proteome</keyword>
<evidence type="ECO:0000313" key="8">
    <source>
        <dbReference type="EMBL" id="AJK45423.1"/>
    </source>
</evidence>
<dbReference type="InterPro" id="IPR028431">
    <property type="entry name" value="NADP_DH_HndA-like"/>
</dbReference>
<dbReference type="AlphaFoldDB" id="A0A0B6RPZ9"/>
<keyword evidence="8" id="KW-0560">Oxidoreductase</keyword>
<evidence type="ECO:0000313" key="9">
    <source>
        <dbReference type="Proteomes" id="UP000031838"/>
    </source>
</evidence>
<evidence type="ECO:0000256" key="6">
    <source>
        <dbReference type="ARBA" id="ARBA00034078"/>
    </source>
</evidence>
<reference evidence="9" key="1">
    <citation type="submission" date="2011-03" db="EMBL/GenBank/DDBJ databases">
        <authorList>
            <person name="Voget S."/>
            <person name="Streit W.R."/>
            <person name="Jaeger K.E."/>
            <person name="Daniel R."/>
        </authorList>
    </citation>
    <scope>NUCLEOTIDE SEQUENCE [LARGE SCALE GENOMIC DNA]</scope>
    <source>
        <strain evidence="9">PG1</strain>
    </source>
</reference>
<dbReference type="Proteomes" id="UP000031838">
    <property type="component" value="Chromosome 1"/>
</dbReference>
<dbReference type="CDD" id="cd03081">
    <property type="entry name" value="TRX_Fd_NuoE_FDH_gamma"/>
    <property type="match status" value="1"/>
</dbReference>
<feature type="binding site" evidence="7">
    <location>
        <position position="122"/>
    </location>
    <ligand>
        <name>[2Fe-2S] cluster</name>
        <dbReference type="ChEBI" id="CHEBI:190135"/>
    </ligand>
</feature>
<comment type="cofactor">
    <cofactor evidence="6">
        <name>[2Fe-2S] cluster</name>
        <dbReference type="ChEBI" id="CHEBI:190135"/>
    </cofactor>
</comment>
<comment type="cofactor">
    <cofactor evidence="7">
        <name>[2Fe-2S] cluster</name>
        <dbReference type="ChEBI" id="CHEBI:190135"/>
    </cofactor>
    <text evidence="7">Binds 1 [2Fe-2S] cluster.</text>
</comment>
<evidence type="ECO:0000256" key="2">
    <source>
        <dbReference type="ARBA" id="ARBA00022714"/>
    </source>
</evidence>
<dbReference type="Gene3D" id="1.10.10.1590">
    <property type="entry name" value="NADH-quinone oxidoreductase subunit E"/>
    <property type="match status" value="1"/>
</dbReference>
<dbReference type="KEGG" id="bpla:bpln_1g08530"/>
<keyword evidence="4 7" id="KW-0408">Iron</keyword>
<feature type="binding site" evidence="7">
    <location>
        <position position="78"/>
    </location>
    <ligand>
        <name>[2Fe-2S] cluster</name>
        <dbReference type="ChEBI" id="CHEBI:190135"/>
    </ligand>
</feature>
<dbReference type="PANTHER" id="PTHR43342:SF1">
    <property type="entry name" value="BIFURCATING [FEFE] HYDROGENASE GAMMA SUBUNIT"/>
    <property type="match status" value="1"/>
</dbReference>
<dbReference type="Gene3D" id="3.40.30.10">
    <property type="entry name" value="Glutaredoxin"/>
    <property type="match status" value="1"/>
</dbReference>
<dbReference type="InterPro" id="IPR002023">
    <property type="entry name" value="NuoE-like"/>
</dbReference>
<dbReference type="PIRSF" id="PIRSF000216">
    <property type="entry name" value="NADH_DH_24kDa"/>
    <property type="match status" value="1"/>
</dbReference>